<feature type="non-terminal residue" evidence="2">
    <location>
        <position position="1"/>
    </location>
</feature>
<gene>
    <name evidence="2" type="ORF">METZ01_LOCUS427211</name>
</gene>
<proteinExistence type="predicted"/>
<feature type="compositionally biased region" description="Basic and acidic residues" evidence="1">
    <location>
        <begin position="23"/>
        <end position="36"/>
    </location>
</feature>
<sequence length="129" mass="14182">GPVVELHAEIARRKTLKPGEITDFPRRSTETGDRSRKQPAGDYIEHVYGEKEGGGTQMLMMSGVPFEKLGLPTLPERSYAAISETIQHFLYQGLIAPIAVLGGLLFVTHRNAHHEDQDNEDRDSAEGGA</sequence>
<evidence type="ECO:0000313" key="2">
    <source>
        <dbReference type="EMBL" id="SVD74357.1"/>
    </source>
</evidence>
<accession>A0A382XTB8</accession>
<reference evidence="2" key="1">
    <citation type="submission" date="2018-05" db="EMBL/GenBank/DDBJ databases">
        <authorList>
            <person name="Lanie J.A."/>
            <person name="Ng W.-L."/>
            <person name="Kazmierczak K.M."/>
            <person name="Andrzejewski T.M."/>
            <person name="Davidsen T.M."/>
            <person name="Wayne K.J."/>
            <person name="Tettelin H."/>
            <person name="Glass J.I."/>
            <person name="Rusch D."/>
            <person name="Podicherti R."/>
            <person name="Tsui H.-C.T."/>
            <person name="Winkler M.E."/>
        </authorList>
    </citation>
    <scope>NUCLEOTIDE SEQUENCE</scope>
</reference>
<protein>
    <submittedName>
        <fullName evidence="2">Uncharacterized protein</fullName>
    </submittedName>
</protein>
<dbReference type="SUPFAM" id="SSF54862">
    <property type="entry name" value="4Fe-4S ferredoxins"/>
    <property type="match status" value="1"/>
</dbReference>
<dbReference type="AlphaFoldDB" id="A0A382XTB8"/>
<feature type="region of interest" description="Disordered" evidence="1">
    <location>
        <begin position="18"/>
        <end position="41"/>
    </location>
</feature>
<dbReference type="EMBL" id="UINC01170352">
    <property type="protein sequence ID" value="SVD74357.1"/>
    <property type="molecule type" value="Genomic_DNA"/>
</dbReference>
<organism evidence="2">
    <name type="scientific">marine metagenome</name>
    <dbReference type="NCBI Taxonomy" id="408172"/>
    <lineage>
        <taxon>unclassified sequences</taxon>
        <taxon>metagenomes</taxon>
        <taxon>ecological metagenomes</taxon>
    </lineage>
</organism>
<name>A0A382XTB8_9ZZZZ</name>
<evidence type="ECO:0000256" key="1">
    <source>
        <dbReference type="SAM" id="MobiDB-lite"/>
    </source>
</evidence>